<keyword evidence="8 9" id="KW-0472">Membrane</keyword>
<accession>A0A345P8P2</accession>
<dbReference type="SMART" id="SM00382">
    <property type="entry name" value="AAA"/>
    <property type="match status" value="1"/>
</dbReference>
<dbReference type="PROSITE" id="PS50929">
    <property type="entry name" value="ABC_TM1F"/>
    <property type="match status" value="1"/>
</dbReference>
<keyword evidence="3" id="KW-1003">Cell membrane</keyword>
<evidence type="ECO:0000256" key="2">
    <source>
        <dbReference type="ARBA" id="ARBA00022448"/>
    </source>
</evidence>
<dbReference type="AlphaFoldDB" id="A0A345P8P2"/>
<dbReference type="RefSeq" id="WP_114899759.1">
    <property type="nucleotide sequence ID" value="NZ_CP031222.1"/>
</dbReference>
<dbReference type="KEGG" id="mbah:HYN46_12915"/>
<dbReference type="InterPro" id="IPR027417">
    <property type="entry name" value="P-loop_NTPase"/>
</dbReference>
<dbReference type="InterPro" id="IPR011527">
    <property type="entry name" value="ABC1_TM_dom"/>
</dbReference>
<keyword evidence="7 9" id="KW-1133">Transmembrane helix</keyword>
<keyword evidence="4 9" id="KW-0812">Transmembrane</keyword>
<dbReference type="SUPFAM" id="SSF90123">
    <property type="entry name" value="ABC transporter transmembrane region"/>
    <property type="match status" value="1"/>
</dbReference>
<dbReference type="Proteomes" id="UP000253940">
    <property type="component" value="Chromosome"/>
</dbReference>
<keyword evidence="6 12" id="KW-0067">ATP-binding</keyword>
<organism evidence="12 13">
    <name type="scientific">Aquirhabdus parva</name>
    <dbReference type="NCBI Taxonomy" id="2283318"/>
    <lineage>
        <taxon>Bacteria</taxon>
        <taxon>Pseudomonadati</taxon>
        <taxon>Pseudomonadota</taxon>
        <taxon>Gammaproteobacteria</taxon>
        <taxon>Moraxellales</taxon>
        <taxon>Moraxellaceae</taxon>
        <taxon>Aquirhabdus</taxon>
    </lineage>
</organism>
<dbReference type="InterPro" id="IPR039421">
    <property type="entry name" value="Type_1_exporter"/>
</dbReference>
<feature type="transmembrane region" description="Helical" evidence="9">
    <location>
        <begin position="175"/>
        <end position="193"/>
    </location>
</feature>
<feature type="domain" description="ABC transmembrane type-1" evidence="11">
    <location>
        <begin position="29"/>
        <end position="320"/>
    </location>
</feature>
<evidence type="ECO:0000256" key="1">
    <source>
        <dbReference type="ARBA" id="ARBA00004651"/>
    </source>
</evidence>
<dbReference type="Pfam" id="PF00664">
    <property type="entry name" value="ABC_membrane"/>
    <property type="match status" value="1"/>
</dbReference>
<comment type="subcellular location">
    <subcellularLocation>
        <location evidence="1">Cell membrane</location>
        <topology evidence="1">Multi-pass membrane protein</topology>
    </subcellularLocation>
</comment>
<evidence type="ECO:0000313" key="13">
    <source>
        <dbReference type="Proteomes" id="UP000253940"/>
    </source>
</evidence>
<keyword evidence="13" id="KW-1185">Reference proteome</keyword>
<dbReference type="InterPro" id="IPR017871">
    <property type="entry name" value="ABC_transporter-like_CS"/>
</dbReference>
<dbReference type="PANTHER" id="PTHR24221:SF654">
    <property type="entry name" value="ATP-BINDING CASSETTE SUB-FAMILY B MEMBER 6"/>
    <property type="match status" value="1"/>
</dbReference>
<protein>
    <submittedName>
        <fullName evidence="12">ABC transporter ATP-binding protein</fullName>
    </submittedName>
</protein>
<dbReference type="PROSITE" id="PS50893">
    <property type="entry name" value="ABC_TRANSPORTER_2"/>
    <property type="match status" value="1"/>
</dbReference>
<reference evidence="12 13" key="1">
    <citation type="submission" date="2018-07" db="EMBL/GenBank/DDBJ databases">
        <title>Genome sequencing of Moraxellaceae gen. HYN0046.</title>
        <authorList>
            <person name="Kim M."/>
            <person name="Yi H."/>
        </authorList>
    </citation>
    <scope>NUCLEOTIDE SEQUENCE [LARGE SCALE GENOMIC DNA]</scope>
    <source>
        <strain evidence="12 13">HYN0046</strain>
    </source>
</reference>
<dbReference type="PANTHER" id="PTHR24221">
    <property type="entry name" value="ATP-BINDING CASSETTE SUB-FAMILY B"/>
    <property type="match status" value="1"/>
</dbReference>
<keyword evidence="5" id="KW-0547">Nucleotide-binding</keyword>
<dbReference type="PROSITE" id="PS00211">
    <property type="entry name" value="ABC_TRANSPORTER_1"/>
    <property type="match status" value="1"/>
</dbReference>
<dbReference type="GO" id="GO:0140359">
    <property type="term" value="F:ABC-type transporter activity"/>
    <property type="evidence" value="ECO:0007669"/>
    <property type="project" value="InterPro"/>
</dbReference>
<evidence type="ECO:0000256" key="4">
    <source>
        <dbReference type="ARBA" id="ARBA00022692"/>
    </source>
</evidence>
<evidence type="ECO:0000256" key="5">
    <source>
        <dbReference type="ARBA" id="ARBA00022741"/>
    </source>
</evidence>
<dbReference type="InterPro" id="IPR036640">
    <property type="entry name" value="ABC1_TM_sf"/>
</dbReference>
<dbReference type="FunFam" id="3.40.50.300:FF:000854">
    <property type="entry name" value="Multidrug ABC transporter ATP-binding protein"/>
    <property type="match status" value="1"/>
</dbReference>
<dbReference type="InterPro" id="IPR003593">
    <property type="entry name" value="AAA+_ATPase"/>
</dbReference>
<dbReference type="Pfam" id="PF00005">
    <property type="entry name" value="ABC_tran"/>
    <property type="match status" value="1"/>
</dbReference>
<name>A0A345P8P2_9GAMM</name>
<evidence type="ECO:0000259" key="11">
    <source>
        <dbReference type="PROSITE" id="PS50929"/>
    </source>
</evidence>
<dbReference type="GO" id="GO:0034040">
    <property type="term" value="F:ATPase-coupled lipid transmembrane transporter activity"/>
    <property type="evidence" value="ECO:0007669"/>
    <property type="project" value="TreeGrafter"/>
</dbReference>
<dbReference type="OrthoDB" id="9806127at2"/>
<evidence type="ECO:0000259" key="10">
    <source>
        <dbReference type="PROSITE" id="PS50893"/>
    </source>
</evidence>
<evidence type="ECO:0000256" key="7">
    <source>
        <dbReference type="ARBA" id="ARBA00022989"/>
    </source>
</evidence>
<dbReference type="GO" id="GO:0005886">
    <property type="term" value="C:plasma membrane"/>
    <property type="evidence" value="ECO:0007669"/>
    <property type="project" value="UniProtKB-SubCell"/>
</dbReference>
<evidence type="ECO:0000256" key="8">
    <source>
        <dbReference type="ARBA" id="ARBA00023136"/>
    </source>
</evidence>
<dbReference type="CDD" id="cd07346">
    <property type="entry name" value="ABC_6TM_exporters"/>
    <property type="match status" value="1"/>
</dbReference>
<proteinExistence type="predicted"/>
<feature type="transmembrane region" description="Helical" evidence="9">
    <location>
        <begin position="152"/>
        <end position="169"/>
    </location>
</feature>
<evidence type="ECO:0000256" key="6">
    <source>
        <dbReference type="ARBA" id="ARBA00022840"/>
    </source>
</evidence>
<dbReference type="InterPro" id="IPR003439">
    <property type="entry name" value="ABC_transporter-like_ATP-bd"/>
</dbReference>
<dbReference type="EMBL" id="CP031222">
    <property type="protein sequence ID" value="AXI03651.1"/>
    <property type="molecule type" value="Genomic_DNA"/>
</dbReference>
<keyword evidence="2" id="KW-0813">Transport</keyword>
<evidence type="ECO:0000256" key="9">
    <source>
        <dbReference type="SAM" id="Phobius"/>
    </source>
</evidence>
<dbReference type="GO" id="GO:0016887">
    <property type="term" value="F:ATP hydrolysis activity"/>
    <property type="evidence" value="ECO:0007669"/>
    <property type="project" value="InterPro"/>
</dbReference>
<feature type="transmembrane region" description="Helical" evidence="9">
    <location>
        <begin position="68"/>
        <end position="87"/>
    </location>
</feature>
<feature type="transmembrane region" description="Helical" evidence="9">
    <location>
        <begin position="22"/>
        <end position="47"/>
    </location>
</feature>
<dbReference type="Gene3D" id="3.40.50.300">
    <property type="entry name" value="P-loop containing nucleotide triphosphate hydrolases"/>
    <property type="match status" value="1"/>
</dbReference>
<evidence type="ECO:0000256" key="3">
    <source>
        <dbReference type="ARBA" id="ARBA00022475"/>
    </source>
</evidence>
<evidence type="ECO:0000313" key="12">
    <source>
        <dbReference type="EMBL" id="AXI03651.1"/>
    </source>
</evidence>
<dbReference type="SUPFAM" id="SSF52540">
    <property type="entry name" value="P-loop containing nucleoside triphosphate hydrolases"/>
    <property type="match status" value="1"/>
</dbReference>
<feature type="domain" description="ABC transporter" evidence="10">
    <location>
        <begin position="354"/>
        <end position="596"/>
    </location>
</feature>
<dbReference type="Gene3D" id="1.20.1560.10">
    <property type="entry name" value="ABC transporter type 1, transmembrane domain"/>
    <property type="match status" value="1"/>
</dbReference>
<dbReference type="GO" id="GO:0005524">
    <property type="term" value="F:ATP binding"/>
    <property type="evidence" value="ECO:0007669"/>
    <property type="project" value="UniProtKB-KW"/>
</dbReference>
<sequence length="596" mass="65535">MSEVNTFNQRYPLLRCLLLYRYMPWGFTLTASLFLIVNLSLAGQQWLIGRAVHDVERHVAVVQLPNGVLDYHVALFWLLVLIGVALTRGVLQYLAGIMSLTIGQDLLFILRERILSQVQRLDLAYHWRHGVGEIVTRTTRDADKLRDALINFWRQVFETGVVVLAAVGIMCWYDIWLGLVPLLLTLGGILILVQQTNHLVTLDRAVGQAYDQVNQNLSEGVAGVRVIKAFALEPIRIESFSQQVQVFTTHARTALAYATSRIPLPQMVIALGHVWVLGYGAWLVSQGRLNLGELVAAVLIANTLILRIETIGRVMQVFADARSSAARLWDVLDAEPEILSGAEAVADTALGLSFDLVKVSAQGGGKAILQQCTFKVNPGEIVALVGQTGSGKSTLMSLLPRLMDADQGIVAIGNDQHGWQNIQHLDLSELRQRVHVVPQESFLFSDTLASNLRQSASDATDEELLEALRLASASEVLERLEHGLETRLGDRGVTLSGGQRQRICLARALLTRASILGLDDATSALDAATEQTILHNVRQYQQNNGHPITILIVSSKLSTVLMADRVIVLADGHIQAQGTHHQLKETSAAYRELMGI</sequence>
<gene>
    <name evidence="12" type="ORF">HYN46_12915</name>
</gene>
<feature type="transmembrane region" description="Helical" evidence="9">
    <location>
        <begin position="267"/>
        <end position="285"/>
    </location>
</feature>